<comment type="caution">
    <text evidence="1">The sequence shown here is derived from an EMBL/GenBank/DDBJ whole genome shotgun (WGS) entry which is preliminary data.</text>
</comment>
<protein>
    <submittedName>
        <fullName evidence="1">Uncharacterized protein</fullName>
    </submittedName>
</protein>
<evidence type="ECO:0000313" key="2">
    <source>
        <dbReference type="Proteomes" id="UP000574769"/>
    </source>
</evidence>
<gene>
    <name evidence="1" type="ORF">GGQ96_002121</name>
</gene>
<dbReference type="AlphaFoldDB" id="A0A7W7AKR4"/>
<name>A0A7W7AKR4_9SPHN</name>
<proteinExistence type="predicted"/>
<reference evidence="1 2" key="1">
    <citation type="submission" date="2020-08" db="EMBL/GenBank/DDBJ databases">
        <title>Genomic Encyclopedia of Type Strains, Phase IV (KMG-IV): sequencing the most valuable type-strain genomes for metagenomic binning, comparative biology and taxonomic classification.</title>
        <authorList>
            <person name="Goeker M."/>
        </authorList>
    </citation>
    <scope>NUCLEOTIDE SEQUENCE [LARGE SCALE GENOMIC DNA]</scope>
    <source>
        <strain evidence="1 2">DSM 15867</strain>
    </source>
</reference>
<keyword evidence="2" id="KW-1185">Reference proteome</keyword>
<accession>A0A7W7AKR4</accession>
<dbReference type="EMBL" id="JACHNY010000004">
    <property type="protein sequence ID" value="MBB4617985.1"/>
    <property type="molecule type" value="Genomic_DNA"/>
</dbReference>
<sequence>MTALFPRTFELPAAPPPLSATDAAAAIWLAPSTYIRLRRETAGLTHAQVADKLVAGGTALPVEREIARLLVRDLERHGVTARQPSALITLRRIFPLDPDIYWQLVYRQGEPPRLCHTCGCSYFDSCQLGGHDSADLCDLISDTLCSRCATAQAEGAAA</sequence>
<evidence type="ECO:0000313" key="1">
    <source>
        <dbReference type="EMBL" id="MBB4617985.1"/>
    </source>
</evidence>
<organism evidence="1 2">
    <name type="scientific">Sphingomonas abaci</name>
    <dbReference type="NCBI Taxonomy" id="237611"/>
    <lineage>
        <taxon>Bacteria</taxon>
        <taxon>Pseudomonadati</taxon>
        <taxon>Pseudomonadota</taxon>
        <taxon>Alphaproteobacteria</taxon>
        <taxon>Sphingomonadales</taxon>
        <taxon>Sphingomonadaceae</taxon>
        <taxon>Sphingomonas</taxon>
    </lineage>
</organism>
<dbReference type="Proteomes" id="UP000574769">
    <property type="component" value="Unassembled WGS sequence"/>
</dbReference>
<dbReference type="RefSeq" id="WP_184114382.1">
    <property type="nucleotide sequence ID" value="NZ_JACHNY010000004.1"/>
</dbReference>